<keyword evidence="3" id="KW-1185">Reference proteome</keyword>
<feature type="transmembrane region" description="Helical" evidence="1">
    <location>
        <begin position="175"/>
        <end position="197"/>
    </location>
</feature>
<feature type="transmembrane region" description="Helical" evidence="1">
    <location>
        <begin position="225"/>
        <end position="246"/>
    </location>
</feature>
<reference evidence="3" key="1">
    <citation type="journal article" date="2019" name="Int. J. Syst. Evol. Microbiol.">
        <title>The Global Catalogue of Microorganisms (GCM) 10K type strain sequencing project: providing services to taxonomists for standard genome sequencing and annotation.</title>
        <authorList>
            <consortium name="The Broad Institute Genomics Platform"/>
            <consortium name="The Broad Institute Genome Sequencing Center for Infectious Disease"/>
            <person name="Wu L."/>
            <person name="Ma J."/>
        </authorList>
    </citation>
    <scope>NUCLEOTIDE SEQUENCE [LARGE SCALE GENOMIC DNA]</scope>
    <source>
        <strain evidence="3">NBRC 106310</strain>
    </source>
</reference>
<dbReference type="RefSeq" id="WP_286299589.1">
    <property type="nucleotide sequence ID" value="NZ_AP027728.1"/>
</dbReference>
<feature type="transmembrane region" description="Helical" evidence="1">
    <location>
        <begin position="103"/>
        <end position="124"/>
    </location>
</feature>
<evidence type="ECO:0000313" key="2">
    <source>
        <dbReference type="EMBL" id="BDZ39442.1"/>
    </source>
</evidence>
<protein>
    <submittedName>
        <fullName evidence="2">ABC transporter permease</fullName>
    </submittedName>
</protein>
<gene>
    <name evidence="2" type="ORF">GCM10025863_20560</name>
</gene>
<feature type="transmembrane region" description="Helical" evidence="1">
    <location>
        <begin position="60"/>
        <end position="82"/>
    </location>
</feature>
<sequence length="251" mass="25464">MNLLASEWIKARSIRGTWLTAIAGVFATVAIGLLGIAGLLESWHTELPEGWDPTAISLKGILVGQLLFGMLGAAAVTSEYATGMISTSLSVVPQRSRLLAAKAAVTAAIAAVASILAVTASFLAGQAIIRAAGLPAAPLDDPAVTRALLCAALYLTLTALLGLAFGIFTRSSSGALSIIVAIALLAPALLPALPGAVGETVARFWPTTAGQAGYTVVATDGVPPLVGIGVLTLFTLYVSIASHLVLRARDV</sequence>
<dbReference type="Pfam" id="PF12730">
    <property type="entry name" value="ABC2_membrane_4"/>
    <property type="match status" value="1"/>
</dbReference>
<keyword evidence="1" id="KW-0472">Membrane</keyword>
<name>A0ABM8FUS8_9MICO</name>
<feature type="transmembrane region" description="Helical" evidence="1">
    <location>
        <begin position="18"/>
        <end position="40"/>
    </location>
</feature>
<organism evidence="2 3">
    <name type="scientific">Microbacterium suwonense</name>
    <dbReference type="NCBI Taxonomy" id="683047"/>
    <lineage>
        <taxon>Bacteria</taxon>
        <taxon>Bacillati</taxon>
        <taxon>Actinomycetota</taxon>
        <taxon>Actinomycetes</taxon>
        <taxon>Micrococcales</taxon>
        <taxon>Microbacteriaceae</taxon>
        <taxon>Microbacterium</taxon>
    </lineage>
</organism>
<proteinExistence type="predicted"/>
<evidence type="ECO:0000313" key="3">
    <source>
        <dbReference type="Proteomes" id="UP001321543"/>
    </source>
</evidence>
<dbReference type="EMBL" id="AP027728">
    <property type="protein sequence ID" value="BDZ39442.1"/>
    <property type="molecule type" value="Genomic_DNA"/>
</dbReference>
<accession>A0ABM8FUS8</accession>
<evidence type="ECO:0000256" key="1">
    <source>
        <dbReference type="SAM" id="Phobius"/>
    </source>
</evidence>
<keyword evidence="1" id="KW-0812">Transmembrane</keyword>
<keyword evidence="1" id="KW-1133">Transmembrane helix</keyword>
<feature type="transmembrane region" description="Helical" evidence="1">
    <location>
        <begin position="144"/>
        <end position="168"/>
    </location>
</feature>
<dbReference type="Proteomes" id="UP001321543">
    <property type="component" value="Chromosome"/>
</dbReference>